<comment type="caution">
    <text evidence="2">The sequence shown here is derived from an EMBL/GenBank/DDBJ whole genome shotgun (WGS) entry which is preliminary data.</text>
</comment>
<evidence type="ECO:0000313" key="3">
    <source>
        <dbReference type="Proteomes" id="UP000236630"/>
    </source>
</evidence>
<protein>
    <submittedName>
        <fullName evidence="2">Uncharacterized protein</fullName>
    </submittedName>
</protein>
<reference evidence="2 3" key="1">
    <citation type="journal article" date="2017" name="Front. Genet.">
        <title>Draft sequencing of the heterozygous diploid genome of Satsuma (Citrus unshiu Marc.) using a hybrid assembly approach.</title>
        <authorList>
            <person name="Shimizu T."/>
            <person name="Tanizawa Y."/>
            <person name="Mochizuki T."/>
            <person name="Nagasaki H."/>
            <person name="Yoshioka T."/>
            <person name="Toyoda A."/>
            <person name="Fujiyama A."/>
            <person name="Kaminuma E."/>
            <person name="Nakamura Y."/>
        </authorList>
    </citation>
    <scope>NUCLEOTIDE SEQUENCE [LARGE SCALE GENOMIC DNA]</scope>
    <source>
        <strain evidence="3">cv. Miyagawa wase</strain>
    </source>
</reference>
<gene>
    <name evidence="2" type="ORF">CUMW_236490</name>
</gene>
<dbReference type="EMBL" id="BDQV01000430">
    <property type="protein sequence ID" value="GAY64822.1"/>
    <property type="molecule type" value="Genomic_DNA"/>
</dbReference>
<accession>A0A2H5QJM3</accession>
<feature type="compositionally biased region" description="Polar residues" evidence="1">
    <location>
        <begin position="28"/>
        <end position="38"/>
    </location>
</feature>
<feature type="region of interest" description="Disordered" evidence="1">
    <location>
        <begin position="28"/>
        <end position="54"/>
    </location>
</feature>
<evidence type="ECO:0000256" key="1">
    <source>
        <dbReference type="SAM" id="MobiDB-lite"/>
    </source>
</evidence>
<name>A0A2H5QJM3_CITUN</name>
<keyword evidence="3" id="KW-1185">Reference proteome</keyword>
<dbReference type="Proteomes" id="UP000236630">
    <property type="component" value="Unassembled WGS sequence"/>
</dbReference>
<dbReference type="AlphaFoldDB" id="A0A2H5QJM3"/>
<organism evidence="2 3">
    <name type="scientific">Citrus unshiu</name>
    <name type="common">Satsuma mandarin</name>
    <name type="synonym">Citrus nobilis var. unshiu</name>
    <dbReference type="NCBI Taxonomy" id="55188"/>
    <lineage>
        <taxon>Eukaryota</taxon>
        <taxon>Viridiplantae</taxon>
        <taxon>Streptophyta</taxon>
        <taxon>Embryophyta</taxon>
        <taxon>Tracheophyta</taxon>
        <taxon>Spermatophyta</taxon>
        <taxon>Magnoliopsida</taxon>
        <taxon>eudicotyledons</taxon>
        <taxon>Gunneridae</taxon>
        <taxon>Pentapetalae</taxon>
        <taxon>rosids</taxon>
        <taxon>malvids</taxon>
        <taxon>Sapindales</taxon>
        <taxon>Rutaceae</taxon>
        <taxon>Aurantioideae</taxon>
        <taxon>Citrus</taxon>
    </lineage>
</organism>
<evidence type="ECO:0000313" key="2">
    <source>
        <dbReference type="EMBL" id="GAY64822.1"/>
    </source>
</evidence>
<proteinExistence type="predicted"/>
<sequence>MHVPTSLNPLHHSVVSFPKIPKPCNLDTTLSSSRNNRGVSLAEGHNNYLDGDPPDNFVIEGENHFRDMDEAQSFHSANEKEASVSDEDDSVVAESAIDMGAESLGLSQ</sequence>